<sequence length="739" mass="79537">MEGKKLSLLHCLLLHGFILAMLTTRAASQPNKKSYIVYMGNQPKVGNSTSSLHNSMLQDAFGSDFVTKSVLCSYKRSFDGFVVELTEEEARKMVGMSGVVSVFPNEKRKLHTTRSWDFMGFPEQVARAASESDVIIGVLDTGIWPESESFSDKGLGPPPSKWKGICQTAINFTCNNKIIGAQYYRSNGLFGSDDIVSPRDSNGHGSHTASTAAGGLVNRASLFDLGFGTARGGVPSARIAVYKICWSDGCYDADILAAFDDAIADGVDIISLSVGSRTPNDYFNDSIAIGAFHSMKNGVLTVNSAGNDGPDRATIKNFSPWSLSVAASTIDRKFFAKVQLGNNMIYQGVSVNTFDLKNEMYPIIHGGSAPNITGNFTWASSRFCLQNSLDPNLVRGKIVLCDTLSSGREPFLAGAVGAVMQDQGPKDFAFSFPLPASYLDMADGSKIFMYINSTSNPTATIFKSNEGNDTMAPYVASFSSRGPNPITPDILKPDLSAPGVDILAAWSLISPVSEIKGDNRFVQFNIISGTSMSCPHVSGAAAYIKSFHPEWSPAAIKSALMTTAFPMSSGINLDAEFAYGSGHLNPIKAINPGLIYDSDEVDYIKFLCGQGYESRFLQLVTRDNTTCSEATNGTDWGLNYPSFALFTSGSTTFSRAFNRTVTNVGSAMSIYRANVTAPAGNFKIQVNPNVLSFKSFGQKLSFALTIEGTTDQSIVSASLEWDDGVHKVRSPIILFVSIS</sequence>
<evidence type="ECO:0000256" key="2">
    <source>
        <dbReference type="ARBA" id="ARBA00022670"/>
    </source>
</evidence>
<dbReference type="Pfam" id="PF17766">
    <property type="entry name" value="fn3_6"/>
    <property type="match status" value="1"/>
</dbReference>
<keyword evidence="2 7" id="KW-0645">Protease</keyword>
<dbReference type="Gene3D" id="2.60.40.2310">
    <property type="match status" value="1"/>
</dbReference>
<evidence type="ECO:0000256" key="4">
    <source>
        <dbReference type="ARBA" id="ARBA00022801"/>
    </source>
</evidence>
<keyword evidence="3 8" id="KW-0732">Signal</keyword>
<evidence type="ECO:0000256" key="8">
    <source>
        <dbReference type="SAM" id="SignalP"/>
    </source>
</evidence>
<dbReference type="KEGG" id="dzi:111309764"/>
<dbReference type="InterPro" id="IPR036852">
    <property type="entry name" value="Peptidase_S8/S53_dom_sf"/>
</dbReference>
<dbReference type="InterPro" id="IPR041469">
    <property type="entry name" value="Subtilisin-like_FN3"/>
</dbReference>
<dbReference type="CDD" id="cd02120">
    <property type="entry name" value="PA_subtilisin_like"/>
    <property type="match status" value="1"/>
</dbReference>
<feature type="chain" id="PRO_5027907317" evidence="8">
    <location>
        <begin position="29"/>
        <end position="739"/>
    </location>
</feature>
<feature type="domain" description="Peptidase S8/S53" evidence="9">
    <location>
        <begin position="132"/>
        <end position="578"/>
    </location>
</feature>
<dbReference type="GO" id="GO:0006508">
    <property type="term" value="P:proteolysis"/>
    <property type="evidence" value="ECO:0007669"/>
    <property type="project" value="UniProtKB-KW"/>
</dbReference>
<dbReference type="InterPro" id="IPR037045">
    <property type="entry name" value="S8pro/Inhibitor_I9_sf"/>
</dbReference>
<dbReference type="CDD" id="cd04852">
    <property type="entry name" value="Peptidases_S8_3"/>
    <property type="match status" value="1"/>
</dbReference>
<dbReference type="InterPro" id="IPR015500">
    <property type="entry name" value="Peptidase_S8_subtilisin-rel"/>
</dbReference>
<dbReference type="Pfam" id="PF05922">
    <property type="entry name" value="Inhibitor_I9"/>
    <property type="match status" value="1"/>
</dbReference>
<dbReference type="GeneID" id="111309764"/>
<dbReference type="PRINTS" id="PR00723">
    <property type="entry name" value="SUBTILISIN"/>
</dbReference>
<feature type="domain" description="Inhibitor I9" evidence="10">
    <location>
        <begin position="34"/>
        <end position="111"/>
    </location>
</feature>
<dbReference type="Proteomes" id="UP000515121">
    <property type="component" value="Unplaced"/>
</dbReference>
<dbReference type="GO" id="GO:0004252">
    <property type="term" value="F:serine-type endopeptidase activity"/>
    <property type="evidence" value="ECO:0007669"/>
    <property type="project" value="UniProtKB-UniRule"/>
</dbReference>
<accession>A0A6P6AI85</accession>
<keyword evidence="5 7" id="KW-0720">Serine protease</keyword>
<gene>
    <name evidence="13" type="primary">LOC111309764</name>
</gene>
<comment type="similarity">
    <text evidence="1 7">Belongs to the peptidase S8 family.</text>
</comment>
<feature type="signal peptide" evidence="8">
    <location>
        <begin position="1"/>
        <end position="28"/>
    </location>
</feature>
<evidence type="ECO:0000313" key="12">
    <source>
        <dbReference type="Proteomes" id="UP000515121"/>
    </source>
</evidence>
<dbReference type="OrthoDB" id="206201at2759"/>
<reference evidence="13" key="1">
    <citation type="submission" date="2025-08" db="UniProtKB">
        <authorList>
            <consortium name="RefSeq"/>
        </authorList>
    </citation>
    <scope>IDENTIFICATION</scope>
    <source>
        <tissue evidence="13">Fruit stalk</tissue>
    </source>
</reference>
<dbReference type="PROSITE" id="PS00138">
    <property type="entry name" value="SUBTILASE_SER"/>
    <property type="match status" value="1"/>
</dbReference>
<dbReference type="RefSeq" id="XP_022764506.1">
    <property type="nucleotide sequence ID" value="XM_022908771.1"/>
</dbReference>
<evidence type="ECO:0000259" key="10">
    <source>
        <dbReference type="Pfam" id="PF05922"/>
    </source>
</evidence>
<proteinExistence type="inferred from homology"/>
<evidence type="ECO:0000259" key="9">
    <source>
        <dbReference type="Pfam" id="PF00082"/>
    </source>
</evidence>
<feature type="active site" description="Charge relay system" evidence="6 7">
    <location>
        <position position="531"/>
    </location>
</feature>
<dbReference type="InterPro" id="IPR010259">
    <property type="entry name" value="S8pro/Inhibitor_I9"/>
</dbReference>
<dbReference type="Gene3D" id="3.30.70.80">
    <property type="entry name" value="Peptidase S8 propeptide/proteinase inhibitor I9"/>
    <property type="match status" value="1"/>
</dbReference>
<dbReference type="InterPro" id="IPR045051">
    <property type="entry name" value="SBT"/>
</dbReference>
<evidence type="ECO:0000256" key="5">
    <source>
        <dbReference type="ARBA" id="ARBA00022825"/>
    </source>
</evidence>
<dbReference type="SUPFAM" id="SSF52743">
    <property type="entry name" value="Subtilisin-like"/>
    <property type="match status" value="1"/>
</dbReference>
<keyword evidence="12" id="KW-1185">Reference proteome</keyword>
<dbReference type="InterPro" id="IPR023828">
    <property type="entry name" value="Peptidase_S8_Ser-AS"/>
</dbReference>
<protein>
    <submittedName>
        <fullName evidence="13">Cucumisin-like</fullName>
    </submittedName>
</protein>
<evidence type="ECO:0000313" key="13">
    <source>
        <dbReference type="RefSeq" id="XP_022764506.1"/>
    </source>
</evidence>
<feature type="active site" description="Charge relay system" evidence="6 7">
    <location>
        <position position="140"/>
    </location>
</feature>
<name>A0A6P6AI85_DURZI</name>
<feature type="active site" description="Charge relay system" evidence="6 7">
    <location>
        <position position="204"/>
    </location>
</feature>
<evidence type="ECO:0000256" key="3">
    <source>
        <dbReference type="ARBA" id="ARBA00022729"/>
    </source>
</evidence>
<dbReference type="Pfam" id="PF00082">
    <property type="entry name" value="Peptidase_S8"/>
    <property type="match status" value="1"/>
</dbReference>
<dbReference type="InterPro" id="IPR034197">
    <property type="entry name" value="Peptidases_S8_3"/>
</dbReference>
<dbReference type="InterPro" id="IPR000209">
    <property type="entry name" value="Peptidase_S8/S53_dom"/>
</dbReference>
<dbReference type="PANTHER" id="PTHR10795">
    <property type="entry name" value="PROPROTEIN CONVERTASE SUBTILISIN/KEXIN"/>
    <property type="match status" value="1"/>
</dbReference>
<dbReference type="FunFam" id="3.40.50.200:FF:000006">
    <property type="entry name" value="Subtilisin-like protease SBT1.5"/>
    <property type="match status" value="1"/>
</dbReference>
<keyword evidence="4 7" id="KW-0378">Hydrolase</keyword>
<feature type="domain" description="Subtilisin-like protease fibronectin type-III" evidence="11">
    <location>
        <begin position="638"/>
        <end position="733"/>
    </location>
</feature>
<evidence type="ECO:0000256" key="7">
    <source>
        <dbReference type="PROSITE-ProRule" id="PRU01240"/>
    </source>
</evidence>
<evidence type="ECO:0000259" key="11">
    <source>
        <dbReference type="Pfam" id="PF17766"/>
    </source>
</evidence>
<organism evidence="12 13">
    <name type="scientific">Durio zibethinus</name>
    <name type="common">Durian</name>
    <dbReference type="NCBI Taxonomy" id="66656"/>
    <lineage>
        <taxon>Eukaryota</taxon>
        <taxon>Viridiplantae</taxon>
        <taxon>Streptophyta</taxon>
        <taxon>Embryophyta</taxon>
        <taxon>Tracheophyta</taxon>
        <taxon>Spermatophyta</taxon>
        <taxon>Magnoliopsida</taxon>
        <taxon>eudicotyledons</taxon>
        <taxon>Gunneridae</taxon>
        <taxon>Pentapetalae</taxon>
        <taxon>rosids</taxon>
        <taxon>malvids</taxon>
        <taxon>Malvales</taxon>
        <taxon>Malvaceae</taxon>
        <taxon>Helicteroideae</taxon>
        <taxon>Durio</taxon>
    </lineage>
</organism>
<evidence type="ECO:0000256" key="1">
    <source>
        <dbReference type="ARBA" id="ARBA00011073"/>
    </source>
</evidence>
<dbReference type="AlphaFoldDB" id="A0A6P6AI85"/>
<dbReference type="PROSITE" id="PS51892">
    <property type="entry name" value="SUBTILASE"/>
    <property type="match status" value="1"/>
</dbReference>
<dbReference type="Gene3D" id="3.40.50.200">
    <property type="entry name" value="Peptidase S8/S53 domain"/>
    <property type="match status" value="1"/>
</dbReference>
<dbReference type="Gene3D" id="3.50.30.30">
    <property type="match status" value="1"/>
</dbReference>
<evidence type="ECO:0000256" key="6">
    <source>
        <dbReference type="PIRSR" id="PIRSR615500-1"/>
    </source>
</evidence>